<evidence type="ECO:0000256" key="3">
    <source>
        <dbReference type="ARBA" id="ARBA00023110"/>
    </source>
</evidence>
<dbReference type="AlphaFoldDB" id="A0A316YYH5"/>
<sequence length="144" mass="15452">MATAVTAAFAGLSLAKEEPTSLQVGVKRSVPAHECPIKSQGGDKLSMHYTGTLWDGKKFDSSLDRGQPFEFTIGVGQVIKGWDQGLLDMCVGEKRKLQIPSELGYGKRGAGGAIPPDATLVFEVELLDIDGPRASALKKRHEEL</sequence>
<accession>A0A316YYH5</accession>
<evidence type="ECO:0000256" key="4">
    <source>
        <dbReference type="ARBA" id="ARBA00023235"/>
    </source>
</evidence>
<feature type="domain" description="PPIase FKBP-type" evidence="6">
    <location>
        <begin position="42"/>
        <end position="130"/>
    </location>
</feature>
<dbReference type="PANTHER" id="PTHR45779">
    <property type="entry name" value="PEPTIDYLPROLYL ISOMERASE"/>
    <property type="match status" value="1"/>
</dbReference>
<dbReference type="FunFam" id="3.10.50.40:FF:000006">
    <property type="entry name" value="Peptidyl-prolyl cis-trans isomerase"/>
    <property type="match status" value="1"/>
</dbReference>
<gene>
    <name evidence="7" type="ORF">FA10DRAFT_225905</name>
</gene>
<evidence type="ECO:0000313" key="8">
    <source>
        <dbReference type="Proteomes" id="UP000245768"/>
    </source>
</evidence>
<proteinExistence type="predicted"/>
<dbReference type="GeneID" id="37040580"/>
<evidence type="ECO:0000256" key="2">
    <source>
        <dbReference type="ARBA" id="ARBA00013194"/>
    </source>
</evidence>
<dbReference type="Proteomes" id="UP000245768">
    <property type="component" value="Unassembled WGS sequence"/>
</dbReference>
<keyword evidence="4 5" id="KW-0413">Isomerase</keyword>
<evidence type="ECO:0000313" key="7">
    <source>
        <dbReference type="EMBL" id="PWN94299.1"/>
    </source>
</evidence>
<dbReference type="GO" id="GO:0005783">
    <property type="term" value="C:endoplasmic reticulum"/>
    <property type="evidence" value="ECO:0007669"/>
    <property type="project" value="TreeGrafter"/>
</dbReference>
<keyword evidence="8" id="KW-1185">Reference proteome</keyword>
<dbReference type="InterPro" id="IPR044609">
    <property type="entry name" value="FKBP2/11"/>
</dbReference>
<reference evidence="7 8" key="1">
    <citation type="journal article" date="2018" name="Mol. Biol. Evol.">
        <title>Broad Genomic Sampling Reveals a Smut Pathogenic Ancestry of the Fungal Clade Ustilaginomycotina.</title>
        <authorList>
            <person name="Kijpornyongpan T."/>
            <person name="Mondo S.J."/>
            <person name="Barry K."/>
            <person name="Sandor L."/>
            <person name="Lee J."/>
            <person name="Lipzen A."/>
            <person name="Pangilinan J."/>
            <person name="LaButti K."/>
            <person name="Hainaut M."/>
            <person name="Henrissat B."/>
            <person name="Grigoriev I.V."/>
            <person name="Spatafora J.W."/>
            <person name="Aime M.C."/>
        </authorList>
    </citation>
    <scope>NUCLEOTIDE SEQUENCE [LARGE SCALE GENOMIC DNA]</scope>
    <source>
        <strain evidence="7 8">MCA 4198</strain>
    </source>
</reference>
<organism evidence="7 8">
    <name type="scientific">Acaromyces ingoldii</name>
    <dbReference type="NCBI Taxonomy" id="215250"/>
    <lineage>
        <taxon>Eukaryota</taxon>
        <taxon>Fungi</taxon>
        <taxon>Dikarya</taxon>
        <taxon>Basidiomycota</taxon>
        <taxon>Ustilaginomycotina</taxon>
        <taxon>Exobasidiomycetes</taxon>
        <taxon>Exobasidiales</taxon>
        <taxon>Cryptobasidiaceae</taxon>
        <taxon>Acaromyces</taxon>
    </lineage>
</organism>
<dbReference type="PANTHER" id="PTHR45779:SF7">
    <property type="entry name" value="PEPTIDYLPROLYL ISOMERASE"/>
    <property type="match status" value="1"/>
</dbReference>
<dbReference type="InterPro" id="IPR046357">
    <property type="entry name" value="PPIase_dom_sf"/>
</dbReference>
<dbReference type="InParanoid" id="A0A316YYH5"/>
<dbReference type="InterPro" id="IPR001179">
    <property type="entry name" value="PPIase_FKBP_dom"/>
</dbReference>
<protein>
    <recommendedName>
        <fullName evidence="2 5">peptidylprolyl isomerase</fullName>
        <ecNumber evidence="2 5">5.2.1.8</ecNumber>
    </recommendedName>
</protein>
<dbReference type="RefSeq" id="XP_025381497.1">
    <property type="nucleotide sequence ID" value="XM_025518664.1"/>
</dbReference>
<evidence type="ECO:0000256" key="5">
    <source>
        <dbReference type="PROSITE-ProRule" id="PRU00277"/>
    </source>
</evidence>
<name>A0A316YYH5_9BASI</name>
<comment type="catalytic activity">
    <reaction evidence="1 5">
        <text>[protein]-peptidylproline (omega=180) = [protein]-peptidylproline (omega=0)</text>
        <dbReference type="Rhea" id="RHEA:16237"/>
        <dbReference type="Rhea" id="RHEA-COMP:10747"/>
        <dbReference type="Rhea" id="RHEA-COMP:10748"/>
        <dbReference type="ChEBI" id="CHEBI:83833"/>
        <dbReference type="ChEBI" id="CHEBI:83834"/>
        <dbReference type="EC" id="5.2.1.8"/>
    </reaction>
</comment>
<dbReference type="OrthoDB" id="1902587at2759"/>
<evidence type="ECO:0000259" key="6">
    <source>
        <dbReference type="PROSITE" id="PS50059"/>
    </source>
</evidence>
<dbReference type="Gene3D" id="3.10.50.40">
    <property type="match status" value="1"/>
</dbReference>
<dbReference type="STRING" id="215250.A0A316YYH5"/>
<keyword evidence="3 5" id="KW-0697">Rotamase</keyword>
<dbReference type="EC" id="5.2.1.8" evidence="2 5"/>
<dbReference type="Pfam" id="PF00254">
    <property type="entry name" value="FKBP_C"/>
    <property type="match status" value="1"/>
</dbReference>
<dbReference type="GO" id="GO:0003755">
    <property type="term" value="F:peptidyl-prolyl cis-trans isomerase activity"/>
    <property type="evidence" value="ECO:0007669"/>
    <property type="project" value="UniProtKB-KW"/>
</dbReference>
<evidence type="ECO:0000256" key="1">
    <source>
        <dbReference type="ARBA" id="ARBA00000971"/>
    </source>
</evidence>
<dbReference type="EMBL" id="KZ819634">
    <property type="protein sequence ID" value="PWN94299.1"/>
    <property type="molecule type" value="Genomic_DNA"/>
</dbReference>
<dbReference type="SUPFAM" id="SSF54534">
    <property type="entry name" value="FKBP-like"/>
    <property type="match status" value="1"/>
</dbReference>
<dbReference type="PROSITE" id="PS50059">
    <property type="entry name" value="FKBP_PPIASE"/>
    <property type="match status" value="1"/>
</dbReference>